<dbReference type="OrthoDB" id="2121828at2759"/>
<dbReference type="Proteomes" id="UP000799753">
    <property type="component" value="Unassembled WGS sequence"/>
</dbReference>
<dbReference type="InterPro" id="IPR011707">
    <property type="entry name" value="Cu-oxidase-like_N"/>
</dbReference>
<proteinExistence type="inferred from homology"/>
<evidence type="ECO:0000259" key="9">
    <source>
        <dbReference type="Pfam" id="PF07732"/>
    </source>
</evidence>
<dbReference type="InterPro" id="IPR011706">
    <property type="entry name" value="Cu-oxidase_C"/>
</dbReference>
<feature type="domain" description="Plastocyanin-like" evidence="7">
    <location>
        <begin position="151"/>
        <end position="296"/>
    </location>
</feature>
<keyword evidence="3 6" id="KW-0732">Signal</keyword>
<feature type="domain" description="Plastocyanin-like" evidence="8">
    <location>
        <begin position="423"/>
        <end position="468"/>
    </location>
</feature>
<dbReference type="PROSITE" id="PS00079">
    <property type="entry name" value="MULTICOPPER_OXIDASE1"/>
    <property type="match status" value="1"/>
</dbReference>
<dbReference type="CDD" id="cd13877">
    <property type="entry name" value="CuRO_2_Fet3p_like"/>
    <property type="match status" value="1"/>
</dbReference>
<dbReference type="PROSITE" id="PS00080">
    <property type="entry name" value="MULTICOPPER_OXIDASE2"/>
    <property type="match status" value="1"/>
</dbReference>
<dbReference type="InterPro" id="IPR045087">
    <property type="entry name" value="Cu-oxidase_fam"/>
</dbReference>
<keyword evidence="11" id="KW-1185">Reference proteome</keyword>
<comment type="similarity">
    <text evidence="1">Belongs to the multicopper oxidase family.</text>
</comment>
<dbReference type="GO" id="GO:0033215">
    <property type="term" value="P:reductive iron assimilation"/>
    <property type="evidence" value="ECO:0007669"/>
    <property type="project" value="TreeGrafter"/>
</dbReference>
<evidence type="ECO:0000256" key="6">
    <source>
        <dbReference type="SAM" id="SignalP"/>
    </source>
</evidence>
<dbReference type="Gene3D" id="2.60.40.420">
    <property type="entry name" value="Cupredoxins - blue copper proteins"/>
    <property type="match status" value="4"/>
</dbReference>
<dbReference type="PANTHER" id="PTHR11709">
    <property type="entry name" value="MULTI-COPPER OXIDASE"/>
    <property type="match status" value="1"/>
</dbReference>
<feature type="signal peptide" evidence="6">
    <location>
        <begin position="1"/>
        <end position="16"/>
    </location>
</feature>
<dbReference type="GO" id="GO:0033573">
    <property type="term" value="C:high-affinity iron permease complex"/>
    <property type="evidence" value="ECO:0007669"/>
    <property type="project" value="TreeGrafter"/>
</dbReference>
<dbReference type="EMBL" id="MU006783">
    <property type="protein sequence ID" value="KAF2641185.1"/>
    <property type="molecule type" value="Genomic_DNA"/>
</dbReference>
<dbReference type="SUPFAM" id="SSF49503">
    <property type="entry name" value="Cupredoxins"/>
    <property type="match status" value="3"/>
</dbReference>
<dbReference type="InterPro" id="IPR033138">
    <property type="entry name" value="Cu_oxidase_CS"/>
</dbReference>
<keyword evidence="2" id="KW-0479">Metal-binding</keyword>
<dbReference type="GO" id="GO:0005507">
    <property type="term" value="F:copper ion binding"/>
    <property type="evidence" value="ECO:0007669"/>
    <property type="project" value="InterPro"/>
</dbReference>
<dbReference type="GO" id="GO:0010106">
    <property type="term" value="P:cellular response to iron ion starvation"/>
    <property type="evidence" value="ECO:0007669"/>
    <property type="project" value="TreeGrafter"/>
</dbReference>
<sequence length="528" mass="57784">MYHLSLIATFATVALSKTVRYDFDIGWVTAAPDGFARPVQGINGQWPLPIIEATAKDTVIVKIHNSLGNESTSLHFHGQYQFGTGASDGVVGVGQCPLYPGQSYTYKFTAWPPGTHWYHSHAEGAYPDGLRGKMIIHDPAWEASLNVSQQIPLSMSDWYHEQMPYAISEYLSVNNTNGDIPAPSSFLFNDTTTPPQFNFEPKKRYLLRIVNMAALACGEFHIEGHVLSVVAVDGQPVHPKDANVILVCAGQRYDVVVVGKEAPLSSVQYIVKMSTDMLTGQAPLDDNIIVVGNLTYVRNGVRLPINPSFTKLLGASWTASSVLDDTTLIPLDNQPLLTGVTKRVNFRTNQTYYEGIGTRIGVSDQPYIKPKVPALLMAISTGRNAWDPSTYGPGASPQITKLDDVVQIYMENPQAFPHPMHLHVVVIPADGYIVLRYQSKNPGVWLFHCHIDFHLVGGMAAIFVEAPDVLQKQQKTSAQNIATCKTSKMCPMGNCACGQGPLSVQDSNEECNIIFNDHSANLGSLILS</sequence>
<protein>
    <submittedName>
        <fullName evidence="10">Laccase-2</fullName>
    </submittedName>
</protein>
<evidence type="ECO:0000256" key="1">
    <source>
        <dbReference type="ARBA" id="ARBA00010609"/>
    </source>
</evidence>
<evidence type="ECO:0000313" key="10">
    <source>
        <dbReference type="EMBL" id="KAF2641185.1"/>
    </source>
</evidence>
<evidence type="ECO:0000256" key="5">
    <source>
        <dbReference type="ARBA" id="ARBA00023008"/>
    </source>
</evidence>
<organism evidence="10 11">
    <name type="scientific">Massarina eburnea CBS 473.64</name>
    <dbReference type="NCBI Taxonomy" id="1395130"/>
    <lineage>
        <taxon>Eukaryota</taxon>
        <taxon>Fungi</taxon>
        <taxon>Dikarya</taxon>
        <taxon>Ascomycota</taxon>
        <taxon>Pezizomycotina</taxon>
        <taxon>Dothideomycetes</taxon>
        <taxon>Pleosporomycetidae</taxon>
        <taxon>Pleosporales</taxon>
        <taxon>Massarineae</taxon>
        <taxon>Massarinaceae</taxon>
        <taxon>Massarina</taxon>
    </lineage>
</organism>
<evidence type="ECO:0000259" key="7">
    <source>
        <dbReference type="Pfam" id="PF00394"/>
    </source>
</evidence>
<dbReference type="Pfam" id="PF07731">
    <property type="entry name" value="Cu-oxidase_2"/>
    <property type="match status" value="1"/>
</dbReference>
<evidence type="ECO:0000256" key="2">
    <source>
        <dbReference type="ARBA" id="ARBA00022723"/>
    </source>
</evidence>
<keyword evidence="4" id="KW-0560">Oxidoreductase</keyword>
<dbReference type="InterPro" id="IPR001117">
    <property type="entry name" value="Cu-oxidase_2nd"/>
</dbReference>
<dbReference type="Pfam" id="PF00394">
    <property type="entry name" value="Cu-oxidase"/>
    <property type="match status" value="1"/>
</dbReference>
<gene>
    <name evidence="10" type="ORF">P280DRAFT_517399</name>
</gene>
<keyword evidence="5" id="KW-0186">Copper</keyword>
<evidence type="ECO:0000259" key="8">
    <source>
        <dbReference type="Pfam" id="PF07731"/>
    </source>
</evidence>
<reference evidence="10" key="1">
    <citation type="journal article" date="2020" name="Stud. Mycol.">
        <title>101 Dothideomycetes genomes: a test case for predicting lifestyles and emergence of pathogens.</title>
        <authorList>
            <person name="Haridas S."/>
            <person name="Albert R."/>
            <person name="Binder M."/>
            <person name="Bloem J."/>
            <person name="Labutti K."/>
            <person name="Salamov A."/>
            <person name="Andreopoulos B."/>
            <person name="Baker S."/>
            <person name="Barry K."/>
            <person name="Bills G."/>
            <person name="Bluhm B."/>
            <person name="Cannon C."/>
            <person name="Castanera R."/>
            <person name="Culley D."/>
            <person name="Daum C."/>
            <person name="Ezra D."/>
            <person name="Gonzalez J."/>
            <person name="Henrissat B."/>
            <person name="Kuo A."/>
            <person name="Liang C."/>
            <person name="Lipzen A."/>
            <person name="Lutzoni F."/>
            <person name="Magnuson J."/>
            <person name="Mondo S."/>
            <person name="Nolan M."/>
            <person name="Ohm R."/>
            <person name="Pangilinan J."/>
            <person name="Park H.-J."/>
            <person name="Ramirez L."/>
            <person name="Alfaro M."/>
            <person name="Sun H."/>
            <person name="Tritt A."/>
            <person name="Yoshinaga Y."/>
            <person name="Zwiers L.-H."/>
            <person name="Turgeon B."/>
            <person name="Goodwin S."/>
            <person name="Spatafora J."/>
            <person name="Crous P."/>
            <person name="Grigoriev I."/>
        </authorList>
    </citation>
    <scope>NUCLEOTIDE SEQUENCE</scope>
    <source>
        <strain evidence="10">CBS 473.64</strain>
    </source>
</reference>
<dbReference type="InterPro" id="IPR044130">
    <property type="entry name" value="CuRO_2_Fet3-like"/>
</dbReference>
<feature type="chain" id="PRO_5025575077" evidence="6">
    <location>
        <begin position="17"/>
        <end position="528"/>
    </location>
</feature>
<dbReference type="PANTHER" id="PTHR11709:SF361">
    <property type="entry name" value="IRON TRANSPORT MULTICOPPER OXIDASE FET3"/>
    <property type="match status" value="1"/>
</dbReference>
<evidence type="ECO:0000256" key="3">
    <source>
        <dbReference type="ARBA" id="ARBA00022729"/>
    </source>
</evidence>
<feature type="domain" description="Plastocyanin-like" evidence="9">
    <location>
        <begin position="25"/>
        <end position="139"/>
    </location>
</feature>
<dbReference type="AlphaFoldDB" id="A0A6A6S106"/>
<name>A0A6A6S106_9PLEO</name>
<accession>A0A6A6S106</accession>
<dbReference type="GO" id="GO:0004322">
    <property type="term" value="F:ferroxidase activity"/>
    <property type="evidence" value="ECO:0007669"/>
    <property type="project" value="TreeGrafter"/>
</dbReference>
<evidence type="ECO:0000313" key="11">
    <source>
        <dbReference type="Proteomes" id="UP000799753"/>
    </source>
</evidence>
<dbReference type="InterPro" id="IPR002355">
    <property type="entry name" value="Cu_oxidase_Cu_BS"/>
</dbReference>
<evidence type="ECO:0000256" key="4">
    <source>
        <dbReference type="ARBA" id="ARBA00023002"/>
    </source>
</evidence>
<dbReference type="InterPro" id="IPR008972">
    <property type="entry name" value="Cupredoxin"/>
</dbReference>
<dbReference type="Pfam" id="PF07732">
    <property type="entry name" value="Cu-oxidase_3"/>
    <property type="match status" value="1"/>
</dbReference>